<dbReference type="GO" id="GO:0031124">
    <property type="term" value="P:mRNA 3'-end processing"/>
    <property type="evidence" value="ECO:0007669"/>
    <property type="project" value="InterPro"/>
</dbReference>
<dbReference type="VEuPathDB" id="CryptoDB:Cvel_19183"/>
<dbReference type="GO" id="GO:0005849">
    <property type="term" value="C:mRNA cleavage factor complex"/>
    <property type="evidence" value="ECO:0007669"/>
    <property type="project" value="InterPro"/>
</dbReference>
<dbReference type="Pfam" id="PF13869">
    <property type="entry name" value="NUDIX_2"/>
    <property type="match status" value="1"/>
</dbReference>
<proteinExistence type="predicted"/>
<dbReference type="Gene3D" id="3.90.79.10">
    <property type="entry name" value="Nucleoside Triphosphate Pyrophosphohydrolase"/>
    <property type="match status" value="1"/>
</dbReference>
<evidence type="ECO:0000313" key="2">
    <source>
        <dbReference type="EMBL" id="CEM19772.1"/>
    </source>
</evidence>
<evidence type="ECO:0008006" key="3">
    <source>
        <dbReference type="Google" id="ProtNLM"/>
    </source>
</evidence>
<reference evidence="2" key="1">
    <citation type="submission" date="2014-11" db="EMBL/GenBank/DDBJ databases">
        <authorList>
            <person name="Otto D Thomas"/>
            <person name="Naeem Raeece"/>
        </authorList>
    </citation>
    <scope>NUCLEOTIDE SEQUENCE</scope>
</reference>
<protein>
    <recommendedName>
        <fullName evidence="3">Cleavage and polyadenylation specificity factor subunit 5</fullName>
    </recommendedName>
</protein>
<gene>
    <name evidence="2" type="ORF">Cvel_19183</name>
</gene>
<dbReference type="PANTHER" id="PTHR13047">
    <property type="entry name" value="PRE-MRNA CLEAVAGE FACTOR IM, 25KD SUBUNIT"/>
    <property type="match status" value="1"/>
</dbReference>
<evidence type="ECO:0000256" key="1">
    <source>
        <dbReference type="SAM" id="MobiDB-lite"/>
    </source>
</evidence>
<feature type="region of interest" description="Disordered" evidence="1">
    <location>
        <begin position="21"/>
        <end position="46"/>
    </location>
</feature>
<dbReference type="AlphaFoldDB" id="A0A0G4FWW7"/>
<name>A0A0G4FWW7_9ALVE</name>
<organism evidence="2">
    <name type="scientific">Chromera velia CCMP2878</name>
    <dbReference type="NCBI Taxonomy" id="1169474"/>
    <lineage>
        <taxon>Eukaryota</taxon>
        <taxon>Sar</taxon>
        <taxon>Alveolata</taxon>
        <taxon>Colpodellida</taxon>
        <taxon>Chromeraceae</taxon>
        <taxon>Chromera</taxon>
    </lineage>
</organism>
<dbReference type="GO" id="GO:0003729">
    <property type="term" value="F:mRNA binding"/>
    <property type="evidence" value="ECO:0007669"/>
    <property type="project" value="InterPro"/>
</dbReference>
<accession>A0A0G4FWW7</accession>
<dbReference type="PhylomeDB" id="A0A0G4FWW7"/>
<sequence length="313" mass="34619">MTSWDTKWPVFPAYRYQVESTEPVRGAAQSRGKRLHPGDPPPEFSKEQIDKERGRVGRWVKRYSAEGIQTRVMGVLLAHDRGHPLVFCLKNNITGDLKLLGGKRLDTETEKEALGRKLKKYFRPKGSSAAHVVGQGEEEEEGTREVGAHGCEIGDLVSQLWKPNFDDTTLPYLPSHVSRPKERQRIYQVILPTGGVFCLPPKYSLRPVAFHDLHQRGASPDFQLDVRGRDPVGRVPYVIANLPLLLSRYSLQTVVAEGAQIHAAPLAVRRQLAPVSGATEEQPAQEHAGTGGELQGASKPVPLAQVAARMNHS</sequence>
<dbReference type="InterPro" id="IPR016706">
    <property type="entry name" value="Cleav_polyA_spec_factor_su5"/>
</dbReference>
<feature type="region of interest" description="Disordered" evidence="1">
    <location>
        <begin position="274"/>
        <end position="300"/>
    </location>
</feature>
<dbReference type="EMBL" id="CDMZ01000702">
    <property type="protein sequence ID" value="CEM19772.1"/>
    <property type="molecule type" value="Genomic_DNA"/>
</dbReference>